<organism evidence="6">
    <name type="scientific">viral metagenome</name>
    <dbReference type="NCBI Taxonomy" id="1070528"/>
    <lineage>
        <taxon>unclassified sequences</taxon>
        <taxon>metagenomes</taxon>
        <taxon>organismal metagenomes</taxon>
    </lineage>
</organism>
<comment type="similarity">
    <text evidence="1">Belongs to the uracil-DNA glycosylase (UDG) superfamily. UNG family.</text>
</comment>
<sequence>MDPLDIIPPGWEELWEQETNKGYFKPLLEKVKLEYEDDNRVHQEIFPPKASILRIFNIMRPEEIKAVILGQDPYHEKDQADGLAFSFTGSGRTPPSLKNILLELETRDMNGKNTITDLTSWTKQGVFLLNSILTVKEGKPLSHQVIGWEKFTDAVIKYISNTSSGITFLLWGKHAHDKVGLISDDRGHKIDCTSHPSPLSAKRTSGGYRPFLGSRCFHVLKESVGVNLMPYDEI</sequence>
<dbReference type="NCBIfam" id="NF003592">
    <property type="entry name" value="PRK05254.1-5"/>
    <property type="match status" value="1"/>
</dbReference>
<dbReference type="InterPro" id="IPR036895">
    <property type="entry name" value="Uracil-DNA_glycosylase-like_sf"/>
</dbReference>
<proteinExistence type="inferred from homology"/>
<evidence type="ECO:0000256" key="3">
    <source>
        <dbReference type="ARBA" id="ARBA00022801"/>
    </source>
</evidence>
<name>A0A6C0F998_9ZZZZ</name>
<dbReference type="SMART" id="SM00987">
    <property type="entry name" value="UreE_C"/>
    <property type="match status" value="1"/>
</dbReference>
<dbReference type="InterPro" id="IPR018085">
    <property type="entry name" value="Ura-DNA_Glyclase_AS"/>
</dbReference>
<dbReference type="NCBIfam" id="TIGR00628">
    <property type="entry name" value="ung"/>
    <property type="match status" value="1"/>
</dbReference>
<dbReference type="InterPro" id="IPR005122">
    <property type="entry name" value="Uracil-DNA_glycosylase-like"/>
</dbReference>
<evidence type="ECO:0000259" key="5">
    <source>
        <dbReference type="SMART" id="SM00986"/>
    </source>
</evidence>
<keyword evidence="2" id="KW-0227">DNA damage</keyword>
<keyword evidence="4" id="KW-0234">DNA repair</keyword>
<evidence type="ECO:0000256" key="4">
    <source>
        <dbReference type="ARBA" id="ARBA00023204"/>
    </source>
</evidence>
<dbReference type="PROSITE" id="PS00130">
    <property type="entry name" value="U_DNA_GLYCOSYLASE"/>
    <property type="match status" value="1"/>
</dbReference>
<feature type="domain" description="Uracil-DNA glycosylase-like" evidence="5">
    <location>
        <begin position="57"/>
        <end position="221"/>
    </location>
</feature>
<keyword evidence="3" id="KW-0378">Hydrolase</keyword>
<dbReference type="SMART" id="SM00986">
    <property type="entry name" value="UDG"/>
    <property type="match status" value="1"/>
</dbReference>
<dbReference type="SUPFAM" id="SSF52141">
    <property type="entry name" value="Uracil-DNA glycosylase-like"/>
    <property type="match status" value="1"/>
</dbReference>
<evidence type="ECO:0000256" key="2">
    <source>
        <dbReference type="ARBA" id="ARBA00022763"/>
    </source>
</evidence>
<accession>A0A6C0F998</accession>
<evidence type="ECO:0000256" key="1">
    <source>
        <dbReference type="ARBA" id="ARBA00008184"/>
    </source>
</evidence>
<dbReference type="AlphaFoldDB" id="A0A6C0F998"/>
<dbReference type="GO" id="GO:0005634">
    <property type="term" value="C:nucleus"/>
    <property type="evidence" value="ECO:0007669"/>
    <property type="project" value="TreeGrafter"/>
</dbReference>
<dbReference type="CDD" id="cd10027">
    <property type="entry name" value="UDG-F1-like"/>
    <property type="match status" value="1"/>
</dbReference>
<protein>
    <recommendedName>
        <fullName evidence="5">Uracil-DNA glycosylase-like domain-containing protein</fullName>
    </recommendedName>
</protein>
<dbReference type="Pfam" id="PF03167">
    <property type="entry name" value="UDG"/>
    <property type="match status" value="1"/>
</dbReference>
<dbReference type="GO" id="GO:0004844">
    <property type="term" value="F:uracil DNA N-glycosylase activity"/>
    <property type="evidence" value="ECO:0007669"/>
    <property type="project" value="InterPro"/>
</dbReference>
<dbReference type="GO" id="GO:0005739">
    <property type="term" value="C:mitochondrion"/>
    <property type="evidence" value="ECO:0007669"/>
    <property type="project" value="TreeGrafter"/>
</dbReference>
<dbReference type="Gene3D" id="3.40.470.10">
    <property type="entry name" value="Uracil-DNA glycosylase-like domain"/>
    <property type="match status" value="1"/>
</dbReference>
<reference evidence="6" key="1">
    <citation type="journal article" date="2020" name="Nature">
        <title>Giant virus diversity and host interactions through global metagenomics.</title>
        <authorList>
            <person name="Schulz F."/>
            <person name="Roux S."/>
            <person name="Paez-Espino D."/>
            <person name="Jungbluth S."/>
            <person name="Walsh D.A."/>
            <person name="Denef V.J."/>
            <person name="McMahon K.D."/>
            <person name="Konstantinidis K.T."/>
            <person name="Eloe-Fadrosh E.A."/>
            <person name="Kyrpides N.C."/>
            <person name="Woyke T."/>
        </authorList>
    </citation>
    <scope>NUCLEOTIDE SEQUENCE</scope>
    <source>
        <strain evidence="6">GVMAG-S-ERX556101-89</strain>
    </source>
</reference>
<dbReference type="GO" id="GO:0097510">
    <property type="term" value="P:base-excision repair, AP site formation via deaminated base removal"/>
    <property type="evidence" value="ECO:0007669"/>
    <property type="project" value="TreeGrafter"/>
</dbReference>
<dbReference type="PANTHER" id="PTHR11264:SF0">
    <property type="entry name" value="URACIL-DNA GLYCOSYLASE"/>
    <property type="match status" value="1"/>
</dbReference>
<dbReference type="EMBL" id="MN738829">
    <property type="protein sequence ID" value="QHT38258.1"/>
    <property type="molecule type" value="Genomic_DNA"/>
</dbReference>
<dbReference type="InterPro" id="IPR002043">
    <property type="entry name" value="UDG_fam1"/>
</dbReference>
<dbReference type="PANTHER" id="PTHR11264">
    <property type="entry name" value="URACIL-DNA GLYCOSYLASE"/>
    <property type="match status" value="1"/>
</dbReference>
<dbReference type="HAMAP" id="MF_00148">
    <property type="entry name" value="UDG"/>
    <property type="match status" value="1"/>
</dbReference>
<evidence type="ECO:0000313" key="6">
    <source>
        <dbReference type="EMBL" id="QHT38258.1"/>
    </source>
</evidence>